<feature type="non-terminal residue" evidence="2">
    <location>
        <position position="1"/>
    </location>
</feature>
<evidence type="ECO:0000313" key="3">
    <source>
        <dbReference type="Proteomes" id="UP001432322"/>
    </source>
</evidence>
<dbReference type="EMBL" id="BTSY01000004">
    <property type="protein sequence ID" value="GMT21995.1"/>
    <property type="molecule type" value="Genomic_DNA"/>
</dbReference>
<name>A0AAV5VR63_9BILA</name>
<comment type="caution">
    <text evidence="2">The sequence shown here is derived from an EMBL/GenBank/DDBJ whole genome shotgun (WGS) entry which is preliminary data.</text>
</comment>
<evidence type="ECO:0000256" key="1">
    <source>
        <dbReference type="SAM" id="MobiDB-lite"/>
    </source>
</evidence>
<feature type="non-terminal residue" evidence="2">
    <location>
        <position position="452"/>
    </location>
</feature>
<organism evidence="2 3">
    <name type="scientific">Pristionchus fissidentatus</name>
    <dbReference type="NCBI Taxonomy" id="1538716"/>
    <lineage>
        <taxon>Eukaryota</taxon>
        <taxon>Metazoa</taxon>
        <taxon>Ecdysozoa</taxon>
        <taxon>Nematoda</taxon>
        <taxon>Chromadorea</taxon>
        <taxon>Rhabditida</taxon>
        <taxon>Rhabditina</taxon>
        <taxon>Diplogasteromorpha</taxon>
        <taxon>Diplogasteroidea</taxon>
        <taxon>Neodiplogasteridae</taxon>
        <taxon>Pristionchus</taxon>
    </lineage>
</organism>
<protein>
    <recommendedName>
        <fullName evidence="4">S1 motif domain-containing protein</fullName>
    </recommendedName>
</protein>
<dbReference type="Proteomes" id="UP001432322">
    <property type="component" value="Unassembled WGS sequence"/>
</dbReference>
<dbReference type="AlphaFoldDB" id="A0AAV5VR63"/>
<proteinExistence type="predicted"/>
<accession>A0AAV5VR63</accession>
<feature type="region of interest" description="Disordered" evidence="1">
    <location>
        <begin position="178"/>
        <end position="283"/>
    </location>
</feature>
<keyword evidence="3" id="KW-1185">Reference proteome</keyword>
<gene>
    <name evidence="2" type="ORF">PFISCL1PPCAC_13292</name>
</gene>
<evidence type="ECO:0008006" key="4">
    <source>
        <dbReference type="Google" id="ProtNLM"/>
    </source>
</evidence>
<evidence type="ECO:0000313" key="2">
    <source>
        <dbReference type="EMBL" id="GMT21995.1"/>
    </source>
</evidence>
<feature type="compositionally biased region" description="Basic and acidic residues" evidence="1">
    <location>
        <begin position="178"/>
        <end position="191"/>
    </location>
</feature>
<feature type="compositionally biased region" description="Basic and acidic residues" evidence="1">
    <location>
        <begin position="207"/>
        <end position="219"/>
    </location>
</feature>
<reference evidence="2" key="1">
    <citation type="submission" date="2023-10" db="EMBL/GenBank/DDBJ databases">
        <title>Genome assembly of Pristionchus species.</title>
        <authorList>
            <person name="Yoshida K."/>
            <person name="Sommer R.J."/>
        </authorList>
    </citation>
    <scope>NUCLEOTIDE SEQUENCE</scope>
    <source>
        <strain evidence="2">RS5133</strain>
    </source>
</reference>
<sequence>DPALIAGRNDLLVANRYHEIIVYKTSPIKGYIGFAARLGSVHIVAEILMSDSRRVEIGDFIRTRVELNKQTGAYVVEKVVEVCQPQLKTQIQGEQLLIGLDRWEIGDVKPVVQGNSRFDGFLEHPQFLRILCSKKQIEQWRGKTVNAVVRHAVGMSEENPMGIYLVLHKILGEYDEQAQREDFPKAEEVESRGGAMTESNGGYGGDEWTKGRGEGEERGGGVSASGGYESSNSFRGSESGRGGGGRGKQNDRRPARGNRSTNYGRRHPSDSPEWSGEGSGFGYAQRPMEEKTNVTADRGLIVFYCGRFSVIYTQDHKLVEYDGNLGVGYRFFLGDTVDFEMAPSDDTNLRYKVMRGTPKLSHDKMRIKTHVYGDELFVHTRGRLRRDRNFFETKDVSDVRIDRGMREKIRGCTDYNAEYVVCVTFSTDKWCWMFAGMDDQPALNETEEEEEE</sequence>
<feature type="compositionally biased region" description="Low complexity" evidence="1">
    <location>
        <begin position="225"/>
        <end position="237"/>
    </location>
</feature>